<protein>
    <submittedName>
        <fullName evidence="2">Prepilin-type N-terminal cleavage/methylation domain-containing protein</fullName>
    </submittedName>
</protein>
<keyword evidence="1" id="KW-0812">Transmembrane</keyword>
<keyword evidence="1" id="KW-1133">Transmembrane helix</keyword>
<dbReference type="RefSeq" id="WP_158552229.1">
    <property type="nucleotide sequence ID" value="NZ_CP060636.1"/>
</dbReference>
<dbReference type="InterPro" id="IPR016785">
    <property type="entry name" value="ComGD"/>
</dbReference>
<accession>A0A7G9GMF0</accession>
<dbReference type="AlphaFoldDB" id="A0A7G9GMF0"/>
<evidence type="ECO:0000256" key="1">
    <source>
        <dbReference type="SAM" id="Phobius"/>
    </source>
</evidence>
<name>A0A7G9GMF0_9FIRM</name>
<dbReference type="NCBIfam" id="TIGR02532">
    <property type="entry name" value="IV_pilin_GFxxxE"/>
    <property type="match status" value="1"/>
</dbReference>
<evidence type="ECO:0000313" key="3">
    <source>
        <dbReference type="Proteomes" id="UP000515856"/>
    </source>
</evidence>
<dbReference type="InterPro" id="IPR012902">
    <property type="entry name" value="N_methyl_site"/>
</dbReference>
<proteinExistence type="predicted"/>
<keyword evidence="3" id="KW-1185">Reference proteome</keyword>
<dbReference type="NCBIfam" id="NF040982">
    <property type="entry name" value="ComGD"/>
    <property type="match status" value="1"/>
</dbReference>
<gene>
    <name evidence="2" type="ORF">H9Q80_17335</name>
</gene>
<sequence>MSNKGFTLMEMLVVLFVISMLVVIFPLIKPQKQIQLGYEMQTIKQLLLQTQVSAVNEHREKMVKISSNSMLYDHKRYTFMDGMDCAPTTLYYYANGNVSQAKTIRCNCQGKQKSLVIELGSGAIYVR</sequence>
<reference evidence="2 3" key="1">
    <citation type="submission" date="2020-08" db="EMBL/GenBank/DDBJ databases">
        <authorList>
            <person name="Liu C."/>
            <person name="Sun Q."/>
        </authorList>
    </citation>
    <scope>NUCLEOTIDE SEQUENCE [LARGE SCALE GENOMIC DNA]</scope>
    <source>
        <strain evidence="2 3">NSJ-61</strain>
    </source>
</reference>
<evidence type="ECO:0000313" key="2">
    <source>
        <dbReference type="EMBL" id="QNM11982.1"/>
    </source>
</evidence>
<feature type="transmembrane region" description="Helical" evidence="1">
    <location>
        <begin position="6"/>
        <end position="28"/>
    </location>
</feature>
<dbReference type="EMBL" id="CP060636">
    <property type="protein sequence ID" value="QNM11982.1"/>
    <property type="molecule type" value="Genomic_DNA"/>
</dbReference>
<dbReference type="Pfam" id="PF07963">
    <property type="entry name" value="N_methyl"/>
    <property type="match status" value="1"/>
</dbReference>
<keyword evidence="1" id="KW-0472">Membrane</keyword>
<dbReference type="Proteomes" id="UP000515856">
    <property type="component" value="Chromosome"/>
</dbReference>
<dbReference type="KEGG" id="ehn:H9Q80_17335"/>
<organism evidence="2 3">
    <name type="scientific">[Eubacterium] hominis</name>
    <dbReference type="NCBI Taxonomy" id="2764325"/>
    <lineage>
        <taxon>Bacteria</taxon>
        <taxon>Bacillati</taxon>
        <taxon>Bacillota</taxon>
        <taxon>Erysipelotrichia</taxon>
        <taxon>Erysipelotrichales</taxon>
        <taxon>Erysipelotrichaceae</taxon>
        <taxon>Amedibacillus</taxon>
    </lineage>
</organism>